<sequence length="122" mass="13854">MPMAEIADLRTRSVLPIGTVMLLTDLTARQIRYYEAQGLVQPARNAGNHRTYSLNNVNELLEIRSQMADGFTLADVKRLKHPRHHEDSDAEVRQVLRDELLNQSRLNQSPDPGPAIGFRQSH</sequence>
<keyword evidence="1" id="KW-0678">Repressor</keyword>
<dbReference type="Pfam" id="PF13411">
    <property type="entry name" value="MerR_1"/>
    <property type="match status" value="1"/>
</dbReference>
<evidence type="ECO:0000313" key="7">
    <source>
        <dbReference type="EMBL" id="EEQ65479.1"/>
    </source>
</evidence>
<dbReference type="InterPro" id="IPR000551">
    <property type="entry name" value="MerR-type_HTH_dom"/>
</dbReference>
<dbReference type="KEGG" id="lpi:LBPG_00928"/>
<dbReference type="InterPro" id="IPR047057">
    <property type="entry name" value="MerR_fam"/>
</dbReference>
<dbReference type="PANTHER" id="PTHR30204:SF65">
    <property type="entry name" value="HTH-TYPE TRANSCRIPTIONAL REGULATOR TNRA"/>
    <property type="match status" value="1"/>
</dbReference>
<keyword evidence="2" id="KW-0805">Transcription regulation</keyword>
<gene>
    <name evidence="7" type="ORF">LBPG_00928</name>
</gene>
<dbReference type="SUPFAM" id="SSF46955">
    <property type="entry name" value="Putative DNA-binding domain"/>
    <property type="match status" value="1"/>
</dbReference>
<accession>A0A826HLT7</accession>
<evidence type="ECO:0000256" key="3">
    <source>
        <dbReference type="ARBA" id="ARBA00023125"/>
    </source>
</evidence>
<dbReference type="GO" id="GO:0003700">
    <property type="term" value="F:DNA-binding transcription factor activity"/>
    <property type="evidence" value="ECO:0007669"/>
    <property type="project" value="InterPro"/>
</dbReference>
<evidence type="ECO:0000256" key="5">
    <source>
        <dbReference type="SAM" id="MobiDB-lite"/>
    </source>
</evidence>
<evidence type="ECO:0000313" key="8">
    <source>
        <dbReference type="Proteomes" id="UP000015927"/>
    </source>
</evidence>
<dbReference type="GO" id="GO:0003677">
    <property type="term" value="F:DNA binding"/>
    <property type="evidence" value="ECO:0007669"/>
    <property type="project" value="UniProtKB-KW"/>
</dbReference>
<keyword evidence="4" id="KW-0804">Transcription</keyword>
<organism evidence="7 8">
    <name type="scientific">Lacticaseibacillus paracasei subsp. paracasei 8700:2</name>
    <dbReference type="NCBI Taxonomy" id="537973"/>
    <lineage>
        <taxon>Bacteria</taxon>
        <taxon>Bacillati</taxon>
        <taxon>Bacillota</taxon>
        <taxon>Bacilli</taxon>
        <taxon>Lactobacillales</taxon>
        <taxon>Lactobacillaceae</taxon>
        <taxon>Lacticaseibacillus</taxon>
    </lineage>
</organism>
<feature type="region of interest" description="Disordered" evidence="5">
    <location>
        <begin position="99"/>
        <end position="122"/>
    </location>
</feature>
<dbReference type="Gene3D" id="1.10.1660.10">
    <property type="match status" value="1"/>
</dbReference>
<dbReference type="Proteomes" id="UP000015927">
    <property type="component" value="Chromosome"/>
</dbReference>
<evidence type="ECO:0000256" key="4">
    <source>
        <dbReference type="ARBA" id="ARBA00023163"/>
    </source>
</evidence>
<keyword evidence="3" id="KW-0238">DNA-binding</keyword>
<dbReference type="PROSITE" id="PS00552">
    <property type="entry name" value="HTH_MERR_1"/>
    <property type="match status" value="1"/>
</dbReference>
<dbReference type="PROSITE" id="PS50937">
    <property type="entry name" value="HTH_MERR_2"/>
    <property type="match status" value="1"/>
</dbReference>
<dbReference type="AlphaFoldDB" id="A0A826HLT7"/>
<feature type="compositionally biased region" description="Polar residues" evidence="5">
    <location>
        <begin position="101"/>
        <end position="110"/>
    </location>
</feature>
<feature type="domain" description="HTH merR-type" evidence="6">
    <location>
        <begin position="14"/>
        <end position="82"/>
    </location>
</feature>
<reference evidence="7 8" key="1">
    <citation type="submission" date="2010-12" db="EMBL/GenBank/DDBJ databases">
        <title>The Genome Sequence of Lactobacillus paracasei subsp. paracasei strain 8700:2.</title>
        <authorList>
            <consortium name="The Broad Institute Genome Sequencing Platform"/>
            <person name="Ward D."/>
            <person name="Earl A."/>
            <person name="Feldgarden M."/>
            <person name="Young S.K."/>
            <person name="Gargeya S."/>
            <person name="Zeng Q."/>
            <person name="Alvarado L."/>
            <person name="Berlin A."/>
            <person name="Bochicchio J."/>
            <person name="Chapman S.B."/>
            <person name="Chen Z."/>
            <person name="Freedman E."/>
            <person name="Gellesch M."/>
            <person name="Goldberg J."/>
            <person name="Griggs A."/>
            <person name="Gujja S."/>
            <person name="Heilman E."/>
            <person name="Heiman D."/>
            <person name="Howarth C."/>
            <person name="Mehta T."/>
            <person name="Neiman D."/>
            <person name="Pearson M."/>
            <person name="Roberts A."/>
            <person name="Saif S."/>
            <person name="Shea T."/>
            <person name="Shenoy N."/>
            <person name="Sisk P."/>
            <person name="Stolte C."/>
            <person name="Sykes S."/>
            <person name="White J."/>
            <person name="Yandava C."/>
            <person name="Saulnier D."/>
            <person name="Haas B."/>
            <person name="Nusbaum C."/>
            <person name="Birren B."/>
        </authorList>
    </citation>
    <scope>NUCLEOTIDE SEQUENCE [LARGE SCALE GENOMIC DNA]</scope>
    <source>
        <strain evidence="7 8">8700:2</strain>
    </source>
</reference>
<protein>
    <submittedName>
        <fullName evidence="7">Glutamine synthetase repressor</fullName>
    </submittedName>
</protein>
<dbReference type="PANTHER" id="PTHR30204">
    <property type="entry name" value="REDOX-CYCLING DRUG-SENSING TRANSCRIPTIONAL ACTIVATOR SOXR"/>
    <property type="match status" value="1"/>
</dbReference>
<name>A0A826HLT7_LACPA</name>
<dbReference type="SMART" id="SM00422">
    <property type="entry name" value="HTH_MERR"/>
    <property type="match status" value="1"/>
</dbReference>
<dbReference type="EMBL" id="CP002391">
    <property type="protein sequence ID" value="EEQ65479.1"/>
    <property type="molecule type" value="Genomic_DNA"/>
</dbReference>
<proteinExistence type="predicted"/>
<evidence type="ECO:0000259" key="6">
    <source>
        <dbReference type="PROSITE" id="PS50937"/>
    </source>
</evidence>
<evidence type="ECO:0000256" key="1">
    <source>
        <dbReference type="ARBA" id="ARBA00022491"/>
    </source>
</evidence>
<dbReference type="InterPro" id="IPR009061">
    <property type="entry name" value="DNA-bd_dom_put_sf"/>
</dbReference>
<dbReference type="CDD" id="cd01105">
    <property type="entry name" value="HTH_GlnR-like"/>
    <property type="match status" value="1"/>
</dbReference>
<evidence type="ECO:0000256" key="2">
    <source>
        <dbReference type="ARBA" id="ARBA00023015"/>
    </source>
</evidence>